<dbReference type="Gene3D" id="2.60.450.10">
    <property type="entry name" value="Lipopolysaccharide (LPS) transport protein A like domain"/>
    <property type="match status" value="1"/>
</dbReference>
<gene>
    <name evidence="1" type="ORF">JCM19294_345</name>
</gene>
<sequence>METSTNSPIGEVTNMVIKHTDSTRLKLSIAGPVAYDYSNDAFPFTEFPNGVEVKVYEYTNNQQQVTTITANKAYLYDITDMIDMQGDVTIITHDGNTFNGDQLYWDQKNKWVFTHEPWETRLVKNSDASNLGNTSATMLDASEDLKKVNARNPNDTFISNQ</sequence>
<dbReference type="Proteomes" id="UP000029221">
    <property type="component" value="Unassembled WGS sequence"/>
</dbReference>
<reference evidence="1" key="1">
    <citation type="journal article" date="2014" name="Genome Announc.">
        <title>Draft Genome Sequences of Marine Flavobacterium Nonlabens Strains NR17, NR24, NR27, NR32, NR33, and Ara13.</title>
        <authorList>
            <person name="Nakanishi M."/>
            <person name="Meirelles P."/>
            <person name="Suzuki R."/>
            <person name="Takatani N."/>
            <person name="Mino S."/>
            <person name="Suda W."/>
            <person name="Oshima K."/>
            <person name="Hattori M."/>
            <person name="Ohkuma M."/>
            <person name="Hosokawa M."/>
            <person name="Miyashita K."/>
            <person name="Thompson F.L."/>
            <person name="Niwa A."/>
            <person name="Sawabe T."/>
            <person name="Sawabe T."/>
        </authorList>
    </citation>
    <scope>NUCLEOTIDE SEQUENCE [LARGE SCALE GENOMIC DNA]</scope>
    <source>
        <strain evidence="1">JCM 19294</strain>
    </source>
</reference>
<dbReference type="EMBL" id="BBML01000007">
    <property type="protein sequence ID" value="GAK97806.1"/>
    <property type="molecule type" value="Genomic_DNA"/>
</dbReference>
<evidence type="ECO:0008006" key="3">
    <source>
        <dbReference type="Google" id="ProtNLM"/>
    </source>
</evidence>
<evidence type="ECO:0000313" key="2">
    <source>
        <dbReference type="Proteomes" id="UP000029221"/>
    </source>
</evidence>
<organism evidence="1 2">
    <name type="scientific">Nonlabens tegetincola</name>
    <dbReference type="NCBI Taxonomy" id="323273"/>
    <lineage>
        <taxon>Bacteria</taxon>
        <taxon>Pseudomonadati</taxon>
        <taxon>Bacteroidota</taxon>
        <taxon>Flavobacteriia</taxon>
        <taxon>Flavobacteriales</taxon>
        <taxon>Flavobacteriaceae</taxon>
        <taxon>Nonlabens</taxon>
    </lineage>
</organism>
<dbReference type="NCBIfam" id="TIGR04409">
    <property type="entry name" value="LptC_YrbK"/>
    <property type="match status" value="1"/>
</dbReference>
<dbReference type="InterPro" id="IPR026265">
    <property type="entry name" value="LptC"/>
</dbReference>
<proteinExistence type="predicted"/>
<name>A0A090QQN7_9FLAO</name>
<dbReference type="AlphaFoldDB" id="A0A090QQN7"/>
<dbReference type="GO" id="GO:0005886">
    <property type="term" value="C:plasma membrane"/>
    <property type="evidence" value="ECO:0007669"/>
    <property type="project" value="InterPro"/>
</dbReference>
<comment type="caution">
    <text evidence="1">The sequence shown here is derived from an EMBL/GenBank/DDBJ whole genome shotgun (WGS) entry which is preliminary data.</text>
</comment>
<dbReference type="GO" id="GO:0015221">
    <property type="term" value="F:lipopolysaccharide transmembrane transporter activity"/>
    <property type="evidence" value="ECO:0007669"/>
    <property type="project" value="InterPro"/>
</dbReference>
<evidence type="ECO:0000313" key="1">
    <source>
        <dbReference type="EMBL" id="GAK97806.1"/>
    </source>
</evidence>
<accession>A0A090QQN7</accession>
<dbReference type="eggNOG" id="COG3117">
    <property type="taxonomic scope" value="Bacteria"/>
</dbReference>
<dbReference type="STRING" id="319236.BST91_09630"/>
<keyword evidence="2" id="KW-1185">Reference proteome</keyword>
<protein>
    <recommendedName>
        <fullName evidence="3">LPS export ABC transporter periplasmic protein LptC</fullName>
    </recommendedName>
</protein>